<gene>
    <name evidence="7" type="ORF">IPP15_04820</name>
</gene>
<feature type="domain" description="Acylphosphatase-like" evidence="6">
    <location>
        <begin position="4"/>
        <end position="78"/>
    </location>
</feature>
<proteinExistence type="inferred from homology"/>
<dbReference type="Gene3D" id="3.30.70.100">
    <property type="match status" value="1"/>
</dbReference>
<comment type="similarity">
    <text evidence="1 5">Belongs to the acylphosphatase family.</text>
</comment>
<dbReference type="PROSITE" id="PS51160">
    <property type="entry name" value="ACYLPHOSPHATASE_3"/>
    <property type="match status" value="1"/>
</dbReference>
<dbReference type="PANTHER" id="PTHR47268">
    <property type="entry name" value="ACYLPHOSPHATASE"/>
    <property type="match status" value="1"/>
</dbReference>
<feature type="active site" evidence="4">
    <location>
        <position position="19"/>
    </location>
</feature>
<organism evidence="7 8">
    <name type="scientific">Candidatus Opimibacter skivensis</name>
    <dbReference type="NCBI Taxonomy" id="2982028"/>
    <lineage>
        <taxon>Bacteria</taxon>
        <taxon>Pseudomonadati</taxon>
        <taxon>Bacteroidota</taxon>
        <taxon>Saprospiria</taxon>
        <taxon>Saprospirales</taxon>
        <taxon>Saprospiraceae</taxon>
        <taxon>Candidatus Opimibacter</taxon>
    </lineage>
</organism>
<protein>
    <recommendedName>
        <fullName evidence="2 4">acylphosphatase</fullName>
        <ecNumber evidence="2 4">3.6.1.7</ecNumber>
    </recommendedName>
</protein>
<dbReference type="InterPro" id="IPR036046">
    <property type="entry name" value="Acylphosphatase-like_dom_sf"/>
</dbReference>
<sequence length="78" mass="8718">MDRTVKIQITGKVQGVWFRASAKDEALLIGLKGKIWNNPDGSVGAIVQGDMDNINLFIEWCWKGPGLAKVENVLEDRY</sequence>
<dbReference type="EC" id="3.6.1.7" evidence="2 4"/>
<dbReference type="InterPro" id="IPR017968">
    <property type="entry name" value="Acylphosphatase_CS"/>
</dbReference>
<dbReference type="PRINTS" id="PR00112">
    <property type="entry name" value="ACYLPHPHTASE"/>
</dbReference>
<dbReference type="PROSITE" id="PS00150">
    <property type="entry name" value="ACYLPHOSPHATASE_1"/>
    <property type="match status" value="1"/>
</dbReference>
<evidence type="ECO:0000256" key="5">
    <source>
        <dbReference type="RuleBase" id="RU004168"/>
    </source>
</evidence>
<dbReference type="InterPro" id="IPR001792">
    <property type="entry name" value="Acylphosphatase-like_dom"/>
</dbReference>
<dbReference type="GO" id="GO:0003998">
    <property type="term" value="F:acylphosphatase activity"/>
    <property type="evidence" value="ECO:0007669"/>
    <property type="project" value="UniProtKB-EC"/>
</dbReference>
<reference evidence="7 8" key="1">
    <citation type="submission" date="2020-10" db="EMBL/GenBank/DDBJ databases">
        <title>Connecting structure to function with the recovery of over 1000 high-quality activated sludge metagenome-assembled genomes encoding full-length rRNA genes using long-read sequencing.</title>
        <authorList>
            <person name="Singleton C.M."/>
            <person name="Petriglieri F."/>
            <person name="Kristensen J.M."/>
            <person name="Kirkegaard R.H."/>
            <person name="Michaelsen T.Y."/>
            <person name="Andersen M.H."/>
            <person name="Karst S.M."/>
            <person name="Dueholm M.S."/>
            <person name="Nielsen P.H."/>
            <person name="Albertsen M."/>
        </authorList>
    </citation>
    <scope>NUCLEOTIDE SEQUENCE [LARGE SCALE GENOMIC DNA]</scope>
    <source>
        <strain evidence="7">Ribe_18-Q3-R11-54_MAXAC.273</strain>
    </source>
</reference>
<dbReference type="SUPFAM" id="SSF54975">
    <property type="entry name" value="Acylphosphatase/BLUF domain-like"/>
    <property type="match status" value="1"/>
</dbReference>
<evidence type="ECO:0000256" key="4">
    <source>
        <dbReference type="PROSITE-ProRule" id="PRU00520"/>
    </source>
</evidence>
<feature type="active site" evidence="4">
    <location>
        <position position="37"/>
    </location>
</feature>
<evidence type="ECO:0000313" key="7">
    <source>
        <dbReference type="EMBL" id="MBK9981736.1"/>
    </source>
</evidence>
<dbReference type="Proteomes" id="UP000808337">
    <property type="component" value="Unassembled WGS sequence"/>
</dbReference>
<accession>A0A9D7ST12</accession>
<evidence type="ECO:0000256" key="2">
    <source>
        <dbReference type="ARBA" id="ARBA00012150"/>
    </source>
</evidence>
<evidence type="ECO:0000259" key="6">
    <source>
        <dbReference type="PROSITE" id="PS51160"/>
    </source>
</evidence>
<dbReference type="Pfam" id="PF00708">
    <property type="entry name" value="Acylphosphatase"/>
    <property type="match status" value="1"/>
</dbReference>
<dbReference type="EMBL" id="JADKGY010000001">
    <property type="protein sequence ID" value="MBK9981736.1"/>
    <property type="molecule type" value="Genomic_DNA"/>
</dbReference>
<evidence type="ECO:0000256" key="1">
    <source>
        <dbReference type="ARBA" id="ARBA00005614"/>
    </source>
</evidence>
<comment type="caution">
    <text evidence="7">The sequence shown here is derived from an EMBL/GenBank/DDBJ whole genome shotgun (WGS) entry which is preliminary data.</text>
</comment>
<dbReference type="PANTHER" id="PTHR47268:SF4">
    <property type="entry name" value="ACYLPHOSPHATASE"/>
    <property type="match status" value="1"/>
</dbReference>
<name>A0A9D7ST12_9BACT</name>
<comment type="catalytic activity">
    <reaction evidence="3 4">
        <text>an acyl phosphate + H2O = a carboxylate + phosphate + H(+)</text>
        <dbReference type="Rhea" id="RHEA:14965"/>
        <dbReference type="ChEBI" id="CHEBI:15377"/>
        <dbReference type="ChEBI" id="CHEBI:15378"/>
        <dbReference type="ChEBI" id="CHEBI:29067"/>
        <dbReference type="ChEBI" id="CHEBI:43474"/>
        <dbReference type="ChEBI" id="CHEBI:59918"/>
        <dbReference type="EC" id="3.6.1.7"/>
    </reaction>
</comment>
<evidence type="ECO:0000256" key="3">
    <source>
        <dbReference type="ARBA" id="ARBA00047645"/>
    </source>
</evidence>
<dbReference type="InterPro" id="IPR020456">
    <property type="entry name" value="Acylphosphatase"/>
</dbReference>
<dbReference type="AlphaFoldDB" id="A0A9D7ST12"/>
<evidence type="ECO:0000313" key="8">
    <source>
        <dbReference type="Proteomes" id="UP000808337"/>
    </source>
</evidence>
<keyword evidence="4" id="KW-0378">Hydrolase</keyword>